<evidence type="ECO:0000313" key="2">
    <source>
        <dbReference type="Proteomes" id="UP001142291"/>
    </source>
</evidence>
<protein>
    <submittedName>
        <fullName evidence="1">Uncharacterized protein</fullName>
    </submittedName>
</protein>
<comment type="caution">
    <text evidence="1">The sequence shown here is derived from an EMBL/GenBank/DDBJ whole genome shotgun (WGS) entry which is preliminary data.</text>
</comment>
<gene>
    <name evidence="1" type="ORF">GCM10017591_26470</name>
</gene>
<dbReference type="AlphaFoldDB" id="A0A9W6M6L1"/>
<reference evidence="1" key="1">
    <citation type="journal article" date="2014" name="Int. J. Syst. Evol. Microbiol.">
        <title>Complete genome sequence of Corynebacterium casei LMG S-19264T (=DSM 44701T), isolated from a smear-ripened cheese.</title>
        <authorList>
            <consortium name="US DOE Joint Genome Institute (JGI-PGF)"/>
            <person name="Walter F."/>
            <person name="Albersmeier A."/>
            <person name="Kalinowski J."/>
            <person name="Ruckert C."/>
        </authorList>
    </citation>
    <scope>NUCLEOTIDE SEQUENCE</scope>
    <source>
        <strain evidence="1">VKM Ac-1940</strain>
    </source>
</reference>
<reference evidence="1" key="2">
    <citation type="submission" date="2023-01" db="EMBL/GenBank/DDBJ databases">
        <authorList>
            <person name="Sun Q."/>
            <person name="Evtushenko L."/>
        </authorList>
    </citation>
    <scope>NUCLEOTIDE SEQUENCE</scope>
    <source>
        <strain evidence="1">VKM Ac-1940</strain>
    </source>
</reference>
<evidence type="ECO:0000313" key="1">
    <source>
        <dbReference type="EMBL" id="GLJ96584.1"/>
    </source>
</evidence>
<sequence length="72" mass="7875">MKRIDVHYGGNVYSIGGRSLAEVRAEIEQSTEGGGWLLVNDGEGAQRDAYLWITRGVPIAVIPIPDPMPEHD</sequence>
<organism evidence="1 2">
    <name type="scientific">Microbacterium dextranolyticum</name>
    <dbReference type="NCBI Taxonomy" id="36806"/>
    <lineage>
        <taxon>Bacteria</taxon>
        <taxon>Bacillati</taxon>
        <taxon>Actinomycetota</taxon>
        <taxon>Actinomycetes</taxon>
        <taxon>Micrococcales</taxon>
        <taxon>Microbacteriaceae</taxon>
        <taxon>Microbacterium</taxon>
    </lineage>
</organism>
<proteinExistence type="predicted"/>
<accession>A0A9W6M6L1</accession>
<dbReference type="Proteomes" id="UP001142291">
    <property type="component" value="Unassembled WGS sequence"/>
</dbReference>
<dbReference type="EMBL" id="BSER01000012">
    <property type="protein sequence ID" value="GLJ96584.1"/>
    <property type="molecule type" value="Genomic_DNA"/>
</dbReference>
<keyword evidence="2" id="KW-1185">Reference proteome</keyword>
<name>A0A9W6M6L1_9MICO</name>
<dbReference type="RefSeq" id="WP_204964609.1">
    <property type="nucleotide sequence ID" value="NZ_BAAAUR010000014.1"/>
</dbReference>